<dbReference type="EMBL" id="CP036172">
    <property type="protein sequence ID" value="QSZ66843.1"/>
    <property type="molecule type" value="Genomic_DNA"/>
</dbReference>
<name>A0A8A3S4J1_9EURY</name>
<reference evidence="2" key="2">
    <citation type="submission" date="2019-02" db="EMBL/GenBank/DDBJ databases">
        <authorList>
            <person name="Chen S.-C."/>
            <person name="Chien H.-H."/>
            <person name="Lai M.-C."/>
        </authorList>
    </citation>
    <scope>NUCLEOTIDE SEQUENCE</scope>
    <source>
        <strain evidence="2">N2F9704</strain>
    </source>
</reference>
<evidence type="ECO:0000313" key="2">
    <source>
        <dbReference type="EMBL" id="QSZ66843.1"/>
    </source>
</evidence>
<reference evidence="2" key="1">
    <citation type="journal article" date="2001" name="Int. J. Syst. Evol. Microbiol.">
        <title>Methanofollis aquaemaris sp. nov., a methanogen isolated from an aquaculture fish pond.</title>
        <authorList>
            <person name="Lai M.C."/>
            <person name="Chen S.C."/>
        </authorList>
    </citation>
    <scope>NUCLEOTIDE SEQUENCE</scope>
    <source>
        <strain evidence="2">N2F9704</strain>
    </source>
</reference>
<dbReference type="GeneID" id="76423639"/>
<evidence type="ECO:0000256" key="1">
    <source>
        <dbReference type="SAM" id="Phobius"/>
    </source>
</evidence>
<keyword evidence="1" id="KW-0812">Transmembrane</keyword>
<accession>A0A8A3S4J1</accession>
<dbReference type="Proteomes" id="UP001042704">
    <property type="component" value="Chromosome"/>
</dbReference>
<dbReference type="KEGG" id="maqe:RJ40_04710"/>
<keyword evidence="1" id="KW-1133">Transmembrane helix</keyword>
<dbReference type="RefSeq" id="WP_265582214.1">
    <property type="nucleotide sequence ID" value="NZ_CP036172.1"/>
</dbReference>
<feature type="transmembrane region" description="Helical" evidence="1">
    <location>
        <begin position="12"/>
        <end position="31"/>
    </location>
</feature>
<keyword evidence="1" id="KW-0472">Membrane</keyword>
<keyword evidence="3" id="KW-1185">Reference proteome</keyword>
<proteinExistence type="predicted"/>
<gene>
    <name evidence="2" type="ORF">RJ40_04710</name>
</gene>
<protein>
    <submittedName>
        <fullName evidence="2">Uncharacterized protein</fullName>
    </submittedName>
</protein>
<sequence>MTAEAFDMGGILLIILGIVIVIQLFIMYIMYVRIQQLLSEVNVLGSRMQITDSELEALTKNVEKFKQLRI</sequence>
<dbReference type="AlphaFoldDB" id="A0A8A3S4J1"/>
<evidence type="ECO:0000313" key="3">
    <source>
        <dbReference type="Proteomes" id="UP001042704"/>
    </source>
</evidence>
<organism evidence="2 3">
    <name type="scientific">Methanofollis aquaemaris</name>
    <dbReference type="NCBI Taxonomy" id="126734"/>
    <lineage>
        <taxon>Archaea</taxon>
        <taxon>Methanobacteriati</taxon>
        <taxon>Methanobacteriota</taxon>
        <taxon>Stenosarchaea group</taxon>
        <taxon>Methanomicrobia</taxon>
        <taxon>Methanomicrobiales</taxon>
        <taxon>Methanomicrobiaceae</taxon>
        <taxon>Methanofollis</taxon>
    </lineage>
</organism>